<evidence type="ECO:0000313" key="5">
    <source>
        <dbReference type="EMBL" id="AYO43392.1"/>
    </source>
</evidence>
<dbReference type="Pfam" id="PF16906">
    <property type="entry name" value="Ribosomal_L26"/>
    <property type="match status" value="1"/>
</dbReference>
<dbReference type="PANTHER" id="PTHR11143">
    <property type="entry name" value="60S RIBOSOMAL PROTEIN L26 FAMILY MEMBER"/>
    <property type="match status" value="1"/>
</dbReference>
<dbReference type="GO" id="GO:0006412">
    <property type="term" value="P:translation"/>
    <property type="evidence" value="ECO:0007669"/>
    <property type="project" value="InterPro"/>
</dbReference>
<accession>A0A3G2S7U6</accession>
<sequence length="154" mass="17301">MVSSLRRVNRKAHFDAPGHIRRKIMSAPLSKELRSQHGAPTVWGRDDVHGAWMNTHAAGKEAIFRTIRSIPIRKDDEVTVVRGASRGSEGRIVQVYRAKWVVHIERLQKEKANGATVAVPVHPSNVVITKIRMDKDRKNMLARKSGKSAEEIQA</sequence>
<dbReference type="GO" id="GO:0003723">
    <property type="term" value="F:RNA binding"/>
    <property type="evidence" value="ECO:0007669"/>
    <property type="project" value="InterPro"/>
</dbReference>
<gene>
    <name evidence="5" type="primary">RPL26B</name>
    <name evidence="5" type="ORF">DNF11_2442</name>
</gene>
<dbReference type="Proteomes" id="UP000269793">
    <property type="component" value="Chromosome IV"/>
</dbReference>
<dbReference type="EMBL" id="CP033151">
    <property type="protein sequence ID" value="AYO43392.1"/>
    <property type="molecule type" value="Genomic_DNA"/>
</dbReference>
<protein>
    <submittedName>
        <fullName evidence="5">60S ribosomal protein L26-2</fullName>
    </submittedName>
</protein>
<name>A0A3G2S7U6_MALR7</name>
<dbReference type="InterPro" id="IPR005825">
    <property type="entry name" value="Ribosomal_uL24_CS"/>
</dbReference>
<dbReference type="CDD" id="cd06089">
    <property type="entry name" value="KOW_RPL26"/>
    <property type="match status" value="1"/>
</dbReference>
<dbReference type="GO" id="GO:0003735">
    <property type="term" value="F:structural constituent of ribosome"/>
    <property type="evidence" value="ECO:0007669"/>
    <property type="project" value="InterPro"/>
</dbReference>
<evidence type="ECO:0000256" key="1">
    <source>
        <dbReference type="ARBA" id="ARBA00010618"/>
    </source>
</evidence>
<dbReference type="InterPro" id="IPR008991">
    <property type="entry name" value="Translation_prot_SH3-like_sf"/>
</dbReference>
<organism evidence="5 6">
    <name type="scientific">Malassezia restricta (strain ATCC 96810 / NBRC 103918 / CBS 7877)</name>
    <name type="common">Seborrheic dermatitis infection agent</name>
    <dbReference type="NCBI Taxonomy" id="425264"/>
    <lineage>
        <taxon>Eukaryota</taxon>
        <taxon>Fungi</taxon>
        <taxon>Dikarya</taxon>
        <taxon>Basidiomycota</taxon>
        <taxon>Ustilaginomycotina</taxon>
        <taxon>Malasseziomycetes</taxon>
        <taxon>Malasseziales</taxon>
        <taxon>Malasseziaceae</taxon>
        <taxon>Malassezia</taxon>
    </lineage>
</organism>
<reference evidence="5 6" key="1">
    <citation type="submission" date="2018-10" db="EMBL/GenBank/DDBJ databases">
        <title>Complete genome sequence of Malassezia restricta CBS 7877.</title>
        <authorList>
            <person name="Morand S.C."/>
            <person name="Bertignac M."/>
            <person name="Iltis A."/>
            <person name="Kolder I."/>
            <person name="Pirovano W."/>
            <person name="Jourdain R."/>
            <person name="Clavaud C."/>
        </authorList>
    </citation>
    <scope>NUCLEOTIDE SEQUENCE [LARGE SCALE GENOMIC DNA]</scope>
    <source>
        <strain evidence="5 6">CBS 7877</strain>
    </source>
</reference>
<proteinExistence type="inferred from homology"/>
<dbReference type="Pfam" id="PF00467">
    <property type="entry name" value="KOW"/>
    <property type="match status" value="1"/>
</dbReference>
<dbReference type="InterPro" id="IPR005824">
    <property type="entry name" value="KOW"/>
</dbReference>
<evidence type="ECO:0000259" key="4">
    <source>
        <dbReference type="SMART" id="SM00739"/>
    </source>
</evidence>
<comment type="similarity">
    <text evidence="1">Belongs to the universal ribosomal protein uL24 family.</text>
</comment>
<keyword evidence="2 5" id="KW-0689">Ribosomal protein</keyword>
<dbReference type="SMART" id="SM00739">
    <property type="entry name" value="KOW"/>
    <property type="match status" value="1"/>
</dbReference>
<dbReference type="AlphaFoldDB" id="A0A3G2S7U6"/>
<evidence type="ECO:0000313" key="6">
    <source>
        <dbReference type="Proteomes" id="UP000269793"/>
    </source>
</evidence>
<dbReference type="OrthoDB" id="1688503at2759"/>
<dbReference type="InterPro" id="IPR041988">
    <property type="entry name" value="Ribosomal_uL24_KOW"/>
</dbReference>
<dbReference type="STRING" id="425264.A0A3G2S7U6"/>
<dbReference type="VEuPathDB" id="FungiDB:DNF11_2442"/>
<dbReference type="NCBIfam" id="TIGR01080">
    <property type="entry name" value="rplX_A_E"/>
    <property type="match status" value="1"/>
</dbReference>
<evidence type="ECO:0000256" key="2">
    <source>
        <dbReference type="ARBA" id="ARBA00022980"/>
    </source>
</evidence>
<keyword evidence="6" id="KW-1185">Reference proteome</keyword>
<dbReference type="Gene3D" id="2.30.30.30">
    <property type="match status" value="1"/>
</dbReference>
<dbReference type="SUPFAM" id="SSF50104">
    <property type="entry name" value="Translation proteins SH3-like domain"/>
    <property type="match status" value="1"/>
</dbReference>
<dbReference type="GO" id="GO:0015934">
    <property type="term" value="C:large ribosomal subunit"/>
    <property type="evidence" value="ECO:0007669"/>
    <property type="project" value="InterPro"/>
</dbReference>
<dbReference type="InterPro" id="IPR014722">
    <property type="entry name" value="Rib_uL2_dom2"/>
</dbReference>
<dbReference type="InterPro" id="IPR005756">
    <property type="entry name" value="Ribosomal_uL24_euk/arc"/>
</dbReference>
<evidence type="ECO:0000256" key="3">
    <source>
        <dbReference type="ARBA" id="ARBA00023274"/>
    </source>
</evidence>
<dbReference type="PROSITE" id="PS01108">
    <property type="entry name" value="RIBOSOMAL_L24"/>
    <property type="match status" value="1"/>
</dbReference>
<keyword evidence="3" id="KW-0687">Ribonucleoprotein</keyword>
<feature type="domain" description="KOW" evidence="4">
    <location>
        <begin position="71"/>
        <end position="98"/>
    </location>
</feature>